<proteinExistence type="predicted"/>
<gene>
    <name evidence="3" type="ORF">VKT23_005664</name>
    <name evidence="2" type="ORF">VKT23_007067</name>
</gene>
<comment type="caution">
    <text evidence="3">The sequence shown here is derived from an EMBL/GenBank/DDBJ whole genome shotgun (WGS) entry which is preliminary data.</text>
</comment>
<feature type="region of interest" description="Disordered" evidence="1">
    <location>
        <begin position="1"/>
        <end position="105"/>
    </location>
</feature>
<dbReference type="EMBL" id="JBANRG010000009">
    <property type="protein sequence ID" value="KAK7463727.1"/>
    <property type="molecule type" value="Genomic_DNA"/>
</dbReference>
<feature type="compositionally biased region" description="Basic residues" evidence="1">
    <location>
        <begin position="184"/>
        <end position="199"/>
    </location>
</feature>
<accession>A0ABR1JVC4</accession>
<feature type="region of interest" description="Disordered" evidence="1">
    <location>
        <begin position="165"/>
        <end position="209"/>
    </location>
</feature>
<feature type="compositionally biased region" description="Polar residues" evidence="1">
    <location>
        <begin position="35"/>
        <end position="46"/>
    </location>
</feature>
<keyword evidence="4" id="KW-1185">Reference proteome</keyword>
<reference evidence="3 4" key="1">
    <citation type="submission" date="2024-01" db="EMBL/GenBank/DDBJ databases">
        <title>A draft genome for the cacao thread blight pathogen Marasmiellus scandens.</title>
        <authorList>
            <person name="Baruah I.K."/>
            <person name="Leung J."/>
            <person name="Bukari Y."/>
            <person name="Amoako-Attah I."/>
            <person name="Meinhardt L.W."/>
            <person name="Bailey B.A."/>
            <person name="Cohen S.P."/>
        </authorList>
    </citation>
    <scope>NUCLEOTIDE SEQUENCE [LARGE SCALE GENOMIC DNA]</scope>
    <source>
        <strain evidence="3 4">GH-19</strain>
    </source>
</reference>
<evidence type="ECO:0000256" key="1">
    <source>
        <dbReference type="SAM" id="MobiDB-lite"/>
    </source>
</evidence>
<organism evidence="3 4">
    <name type="scientific">Marasmiellus scandens</name>
    <dbReference type="NCBI Taxonomy" id="2682957"/>
    <lineage>
        <taxon>Eukaryota</taxon>
        <taxon>Fungi</taxon>
        <taxon>Dikarya</taxon>
        <taxon>Basidiomycota</taxon>
        <taxon>Agaricomycotina</taxon>
        <taxon>Agaricomycetes</taxon>
        <taxon>Agaricomycetidae</taxon>
        <taxon>Agaricales</taxon>
        <taxon>Marasmiineae</taxon>
        <taxon>Omphalotaceae</taxon>
        <taxon>Marasmiellus</taxon>
    </lineage>
</organism>
<feature type="compositionally biased region" description="Basic and acidic residues" evidence="1">
    <location>
        <begin position="165"/>
        <end position="183"/>
    </location>
</feature>
<name>A0ABR1JVC4_9AGAR</name>
<feature type="compositionally biased region" description="Polar residues" evidence="1">
    <location>
        <begin position="228"/>
        <end position="237"/>
    </location>
</feature>
<evidence type="ECO:0000313" key="3">
    <source>
        <dbReference type="EMBL" id="KAK7465692.1"/>
    </source>
</evidence>
<protein>
    <submittedName>
        <fullName evidence="3">Uncharacterized protein</fullName>
    </submittedName>
</protein>
<feature type="compositionally biased region" description="Low complexity" evidence="1">
    <location>
        <begin position="92"/>
        <end position="104"/>
    </location>
</feature>
<feature type="compositionally biased region" description="Low complexity" evidence="1">
    <location>
        <begin position="61"/>
        <end position="80"/>
    </location>
</feature>
<feature type="compositionally biased region" description="Polar residues" evidence="1">
    <location>
        <begin position="81"/>
        <end position="90"/>
    </location>
</feature>
<dbReference type="EMBL" id="JBANRG010000006">
    <property type="protein sequence ID" value="KAK7465692.1"/>
    <property type="molecule type" value="Genomic_DNA"/>
</dbReference>
<feature type="region of interest" description="Disordered" evidence="1">
    <location>
        <begin position="228"/>
        <end position="253"/>
    </location>
</feature>
<evidence type="ECO:0000313" key="4">
    <source>
        <dbReference type="Proteomes" id="UP001498398"/>
    </source>
</evidence>
<evidence type="ECO:0000313" key="2">
    <source>
        <dbReference type="EMBL" id="KAK7463727.1"/>
    </source>
</evidence>
<sequence>MSYRRRSQSASTSASLPRRSLSTSCHNAVGKRTCHSSTRSNVSSSKWDVEAWRSKRRRRNPSPSGSGASSDEDFSSSNQSPANRNVLDTHTFSRPSFPSSSADFFPRKENTRFRHSTHIPTSFDFNSHQLYSQEELIELRSNAFWDLQRSIAENGESLVRRMRDYENSRSRAETYSKVKDAQKRGRKRSSLITAARKKPVYQDSDVEDDNEDDVQIFSGEITNVFLSSRGSQTTPSDVMTHPTRGRSLPGTPRCVSPCSSLMSDDDDSQMIMHHPPLNPPSIELPTLSQSASSANSSISSLSLHPSDTYLDPLITSPTASRSEKALAALSLAMANGAGSINDYAGLDFSSVTPPNDRCVR</sequence>
<dbReference type="Proteomes" id="UP001498398">
    <property type="component" value="Unassembled WGS sequence"/>
</dbReference>